<proteinExistence type="predicted"/>
<name>A0A4S2AJD9_9BACE</name>
<dbReference type="RefSeq" id="WP_136011104.1">
    <property type="nucleotide sequence ID" value="NZ_SRYZ01000049.1"/>
</dbReference>
<evidence type="ECO:0000313" key="2">
    <source>
        <dbReference type="Proteomes" id="UP000310532"/>
    </source>
</evidence>
<dbReference type="AlphaFoldDB" id="A0A4S2AJD9"/>
<dbReference type="Gene3D" id="2.60.40.3080">
    <property type="match status" value="1"/>
</dbReference>
<accession>A0A4S2AJD9</accession>
<protein>
    <submittedName>
        <fullName evidence="1">DUF3244 domain-containing protein</fullName>
    </submittedName>
</protein>
<keyword evidence="2" id="KW-1185">Reference proteome</keyword>
<dbReference type="InterPro" id="IPR021638">
    <property type="entry name" value="DUF3244"/>
</dbReference>
<dbReference type="EMBL" id="SRYZ01000049">
    <property type="protein sequence ID" value="TGY01199.1"/>
    <property type="molecule type" value="Genomic_DNA"/>
</dbReference>
<comment type="caution">
    <text evidence="1">The sequence shown here is derived from an EMBL/GenBank/DDBJ whole genome shotgun (WGS) entry which is preliminary data.</text>
</comment>
<gene>
    <name evidence="1" type="ORF">E5355_15825</name>
</gene>
<dbReference type="Pfam" id="PF11589">
    <property type="entry name" value="DUF3244"/>
    <property type="match status" value="1"/>
</dbReference>
<evidence type="ECO:0000313" key="1">
    <source>
        <dbReference type="EMBL" id="TGY01199.1"/>
    </source>
</evidence>
<reference evidence="1 2" key="1">
    <citation type="submission" date="2019-04" db="EMBL/GenBank/DDBJ databases">
        <title>Microbes associate with the intestines of laboratory mice.</title>
        <authorList>
            <person name="Navarre W."/>
            <person name="Wong E."/>
            <person name="Huang K."/>
            <person name="Tropini C."/>
            <person name="Ng K."/>
            <person name="Yu B."/>
        </authorList>
    </citation>
    <scope>NUCLEOTIDE SEQUENCE [LARGE SCALE GENOMIC DNA]</scope>
    <source>
        <strain evidence="1 2">NM69_E16B</strain>
    </source>
</reference>
<dbReference type="Proteomes" id="UP000310532">
    <property type="component" value="Unassembled WGS sequence"/>
</dbReference>
<sequence length="97" mass="11033">MDWTYTTRHTDDRSLGPAIPIEATYDDELHELTLMLFDEGYSILVEVKDEKGNVIYTDYLMMIDGSKVQIPLEGLAIGKYTLSISDGEDNFIGDFVY</sequence>
<organism evidence="1 2">
    <name type="scientific">Bacteroides muris</name>
    <name type="common">ex Afrizal et al. 2022</name>
    <dbReference type="NCBI Taxonomy" id="2516960"/>
    <lineage>
        <taxon>Bacteria</taxon>
        <taxon>Pseudomonadati</taxon>
        <taxon>Bacteroidota</taxon>
        <taxon>Bacteroidia</taxon>
        <taxon>Bacteroidales</taxon>
        <taxon>Bacteroidaceae</taxon>
        <taxon>Bacteroides</taxon>
    </lineage>
</organism>